<gene>
    <name evidence="3" type="ORF">GCM10022271_13620</name>
</gene>
<evidence type="ECO:0000313" key="4">
    <source>
        <dbReference type="Proteomes" id="UP001501456"/>
    </source>
</evidence>
<feature type="domain" description="Secretion system C-terminal sorting" evidence="2">
    <location>
        <begin position="416"/>
        <end position="485"/>
    </location>
</feature>
<dbReference type="NCBIfam" id="TIGR04183">
    <property type="entry name" value="Por_Secre_tail"/>
    <property type="match status" value="1"/>
</dbReference>
<dbReference type="InterPro" id="IPR013519">
    <property type="entry name" value="Int_alpha_beta-p"/>
</dbReference>
<dbReference type="Proteomes" id="UP001501456">
    <property type="component" value="Unassembled WGS sequence"/>
</dbReference>
<reference evidence="4" key="1">
    <citation type="journal article" date="2019" name="Int. J. Syst. Evol. Microbiol.">
        <title>The Global Catalogue of Microorganisms (GCM) 10K type strain sequencing project: providing services to taxonomists for standard genome sequencing and annotation.</title>
        <authorList>
            <consortium name="The Broad Institute Genomics Platform"/>
            <consortium name="The Broad Institute Genome Sequencing Center for Infectious Disease"/>
            <person name="Wu L."/>
            <person name="Ma J."/>
        </authorList>
    </citation>
    <scope>NUCLEOTIDE SEQUENCE [LARGE SCALE GENOMIC DNA]</scope>
    <source>
        <strain evidence="4">JCM 17525</strain>
    </source>
</reference>
<dbReference type="EMBL" id="BAABBI010000001">
    <property type="protein sequence ID" value="GAA3782588.1"/>
    <property type="molecule type" value="Genomic_DNA"/>
</dbReference>
<dbReference type="PANTHER" id="PTHR36220">
    <property type="entry name" value="UNNAMED PRODUCT"/>
    <property type="match status" value="1"/>
</dbReference>
<evidence type="ECO:0000256" key="1">
    <source>
        <dbReference type="ARBA" id="ARBA00022729"/>
    </source>
</evidence>
<dbReference type="PROSITE" id="PS51470">
    <property type="entry name" value="FG_GAP"/>
    <property type="match status" value="1"/>
</dbReference>
<organism evidence="3 4">
    <name type="scientific">Corallibacter vietnamensis</name>
    <dbReference type="NCBI Taxonomy" id="904130"/>
    <lineage>
        <taxon>Bacteria</taxon>
        <taxon>Pseudomonadati</taxon>
        <taxon>Bacteroidota</taxon>
        <taxon>Flavobacteriia</taxon>
        <taxon>Flavobacteriales</taxon>
        <taxon>Flavobacteriaceae</taxon>
        <taxon>Corallibacter</taxon>
    </lineage>
</organism>
<keyword evidence="4" id="KW-1185">Reference proteome</keyword>
<accession>A0ABP7H2R8</accession>
<evidence type="ECO:0000313" key="3">
    <source>
        <dbReference type="EMBL" id="GAA3782588.1"/>
    </source>
</evidence>
<dbReference type="SMART" id="SM00191">
    <property type="entry name" value="Int_alpha"/>
    <property type="match status" value="4"/>
</dbReference>
<dbReference type="PANTHER" id="PTHR36220:SF1">
    <property type="entry name" value="GAMMA TUBULIN COMPLEX COMPONENT C-TERMINAL DOMAIN-CONTAINING PROTEIN"/>
    <property type="match status" value="1"/>
</dbReference>
<dbReference type="InterPro" id="IPR026444">
    <property type="entry name" value="Secre_tail"/>
</dbReference>
<dbReference type="SUPFAM" id="SSF69322">
    <property type="entry name" value="Tricorn protease domain 2"/>
    <property type="match status" value="1"/>
</dbReference>
<name>A0ABP7H2R8_9FLAO</name>
<dbReference type="Pfam" id="PF18962">
    <property type="entry name" value="Por_Secre_tail"/>
    <property type="match status" value="1"/>
</dbReference>
<sequence length="489" mass="52524">MLPLFIYSQEFTTYREDVFDPDGIEGDYFGNKFAVSSDGNTIVISSPRYDGVTGTDANIGKVSVYQYNNSSWEKIGNDIVGLQAGDYFGDTIDINASGNIIVVGAPSGSPNGNTYSGYVRVFQNVSGTWTQLGSDFVGGSTSMSLGRSISLNADGTRLAVGIPGANTGTGEVKVYEYNSGNWLQLGSTLEGLVTGENFGSTLDFNNDGDYLAVGAPYHNINATTSGQSRGQISVYQYSSGWNRVFNAEGSQANDRLGNTIALSGNRGILAAGTRLATGVPGYVKTYYSSGTSYTFFRNIFGLTNGDRFGSSLSLNNDGLFMAIGARFFNSSSSPRVYLYKRGQIEGVNHWVIQSGEYDDSVDAGSGQSVALNSEGNVLFTSSDAQNPNGITGVIKTYADHSTLSVENNVLQNQLAVYPNPATHSLFIKSVSHSKINSVRVFDITGRLCVDKQINTLKEVRIDMNHLSKGSYLVKVQVENATKTFKVLKN</sequence>
<keyword evidence="1" id="KW-0732">Signal</keyword>
<evidence type="ECO:0000259" key="2">
    <source>
        <dbReference type="Pfam" id="PF18962"/>
    </source>
</evidence>
<proteinExistence type="predicted"/>
<protein>
    <recommendedName>
        <fullName evidence="2">Secretion system C-terminal sorting domain-containing protein</fullName>
    </recommendedName>
</protein>
<comment type="caution">
    <text evidence="3">The sequence shown here is derived from an EMBL/GenBank/DDBJ whole genome shotgun (WGS) entry which is preliminary data.</text>
</comment>